<organism evidence="1 2">
    <name type="scientific">Funneliformis mosseae</name>
    <name type="common">Endomycorrhizal fungus</name>
    <name type="synonym">Glomus mosseae</name>
    <dbReference type="NCBI Taxonomy" id="27381"/>
    <lineage>
        <taxon>Eukaryota</taxon>
        <taxon>Fungi</taxon>
        <taxon>Fungi incertae sedis</taxon>
        <taxon>Mucoromycota</taxon>
        <taxon>Glomeromycotina</taxon>
        <taxon>Glomeromycetes</taxon>
        <taxon>Glomerales</taxon>
        <taxon>Glomeraceae</taxon>
        <taxon>Funneliformis</taxon>
    </lineage>
</organism>
<dbReference type="EMBL" id="CAJVPP010000674">
    <property type="protein sequence ID" value="CAG8503022.1"/>
    <property type="molecule type" value="Genomic_DNA"/>
</dbReference>
<evidence type="ECO:0000313" key="1">
    <source>
        <dbReference type="EMBL" id="CAG8503022.1"/>
    </source>
</evidence>
<name>A0A9N9F131_FUNMO</name>
<proteinExistence type="predicted"/>
<comment type="caution">
    <text evidence="1">The sequence shown here is derived from an EMBL/GenBank/DDBJ whole genome shotgun (WGS) entry which is preliminary data.</text>
</comment>
<keyword evidence="2" id="KW-1185">Reference proteome</keyword>
<gene>
    <name evidence="1" type="ORF">FMOSSE_LOCUS4138</name>
</gene>
<dbReference type="AlphaFoldDB" id="A0A9N9F131"/>
<accession>A0A9N9F131</accession>
<evidence type="ECO:0000313" key="2">
    <source>
        <dbReference type="Proteomes" id="UP000789375"/>
    </source>
</evidence>
<dbReference type="Proteomes" id="UP000789375">
    <property type="component" value="Unassembled WGS sequence"/>
</dbReference>
<sequence length="53" mass="6063">MSYKGQIYNFNEFELDGTPKTLNTVTESKQLTDSRLLFMIHSSLTTVHGIEIL</sequence>
<reference evidence="1" key="1">
    <citation type="submission" date="2021-06" db="EMBL/GenBank/DDBJ databases">
        <authorList>
            <person name="Kallberg Y."/>
            <person name="Tangrot J."/>
            <person name="Rosling A."/>
        </authorList>
    </citation>
    <scope>NUCLEOTIDE SEQUENCE</scope>
    <source>
        <strain evidence="1">87-6 pot B 2015</strain>
    </source>
</reference>
<protein>
    <submittedName>
        <fullName evidence="1">13314_t:CDS:1</fullName>
    </submittedName>
</protein>